<keyword evidence="4" id="KW-1185">Reference proteome</keyword>
<evidence type="ECO:0000256" key="2">
    <source>
        <dbReference type="SAM" id="Phobius"/>
    </source>
</evidence>
<dbReference type="STRING" id="43265.A0A545VLR5"/>
<dbReference type="AlphaFoldDB" id="A0A545VLR5"/>
<feature type="compositionally biased region" description="Low complexity" evidence="1">
    <location>
        <begin position="175"/>
        <end position="187"/>
    </location>
</feature>
<protein>
    <submittedName>
        <fullName evidence="3">Uncharacterized protein</fullName>
    </submittedName>
</protein>
<feature type="region of interest" description="Disordered" evidence="1">
    <location>
        <begin position="1"/>
        <end position="26"/>
    </location>
</feature>
<dbReference type="OrthoDB" id="5429716at2759"/>
<evidence type="ECO:0000313" key="3">
    <source>
        <dbReference type="EMBL" id="TQV90879.1"/>
    </source>
</evidence>
<accession>A0A545VLR5</accession>
<sequence length="273" mass="28136">MRVRRTGLDNTRAKHPSDSSRHGSDLDELDARIHANGSRMLPKLAGFGSGYSCYPDRPYSCVSTVPMSSSVKGDVNNGCSTKNESFTVLSVGPALSLYAVAPCLMLLDDLPHTGASTTTSSASATGIAAPDTKSPDAGLSTGAIAAIGSCVPLVAIAAGLALFFFFRRRSRRAAAPSASGDDAGTGAELPGPEIAAMGESDPRHSFKSGQTSLGPGSPVLDRSGTVSRAGESDGRLSELYGSAVQRRLHEDIMELPGENSASVVEKPVPETPS</sequence>
<feature type="compositionally biased region" description="Basic and acidic residues" evidence="1">
    <location>
        <begin position="11"/>
        <end position="26"/>
    </location>
</feature>
<dbReference type="Proteomes" id="UP000315783">
    <property type="component" value="Unassembled WGS sequence"/>
</dbReference>
<keyword evidence="2" id="KW-0472">Membrane</keyword>
<keyword evidence="2" id="KW-0812">Transmembrane</keyword>
<evidence type="ECO:0000313" key="4">
    <source>
        <dbReference type="Proteomes" id="UP000315783"/>
    </source>
</evidence>
<feature type="transmembrane region" description="Helical" evidence="2">
    <location>
        <begin position="143"/>
        <end position="166"/>
    </location>
</feature>
<reference evidence="3 4" key="1">
    <citation type="journal article" date="2019" name="Appl. Microbiol. Biotechnol.">
        <title>Genome sequence of Isaria javanica and comparative genome analysis insights into family S53 peptidase evolution in fungal entomopathogens.</title>
        <authorList>
            <person name="Lin R."/>
            <person name="Zhang X."/>
            <person name="Xin B."/>
            <person name="Zou M."/>
            <person name="Gao Y."/>
            <person name="Qin F."/>
            <person name="Hu Q."/>
            <person name="Xie B."/>
            <person name="Cheng X."/>
        </authorList>
    </citation>
    <scope>NUCLEOTIDE SEQUENCE [LARGE SCALE GENOMIC DNA]</scope>
    <source>
        <strain evidence="3 4">IJ1G</strain>
    </source>
</reference>
<evidence type="ECO:0000256" key="1">
    <source>
        <dbReference type="SAM" id="MobiDB-lite"/>
    </source>
</evidence>
<feature type="transmembrane region" description="Helical" evidence="2">
    <location>
        <begin position="86"/>
        <end position="107"/>
    </location>
</feature>
<name>A0A545VLR5_9HYPO</name>
<feature type="region of interest" description="Disordered" evidence="1">
    <location>
        <begin position="253"/>
        <end position="273"/>
    </location>
</feature>
<keyword evidence="2" id="KW-1133">Transmembrane helix</keyword>
<organism evidence="3 4">
    <name type="scientific">Cordyceps javanica</name>
    <dbReference type="NCBI Taxonomy" id="43265"/>
    <lineage>
        <taxon>Eukaryota</taxon>
        <taxon>Fungi</taxon>
        <taxon>Dikarya</taxon>
        <taxon>Ascomycota</taxon>
        <taxon>Pezizomycotina</taxon>
        <taxon>Sordariomycetes</taxon>
        <taxon>Hypocreomycetidae</taxon>
        <taxon>Hypocreales</taxon>
        <taxon>Cordycipitaceae</taxon>
        <taxon>Cordyceps</taxon>
    </lineage>
</organism>
<dbReference type="EMBL" id="SPUK01000022">
    <property type="protein sequence ID" value="TQV90879.1"/>
    <property type="molecule type" value="Genomic_DNA"/>
</dbReference>
<proteinExistence type="predicted"/>
<gene>
    <name evidence="3" type="ORF">IF1G_10400</name>
</gene>
<feature type="region of interest" description="Disordered" evidence="1">
    <location>
        <begin position="175"/>
        <end position="240"/>
    </location>
</feature>
<comment type="caution">
    <text evidence="3">The sequence shown here is derived from an EMBL/GenBank/DDBJ whole genome shotgun (WGS) entry which is preliminary data.</text>
</comment>